<dbReference type="InterPro" id="IPR029058">
    <property type="entry name" value="AB_hydrolase_fold"/>
</dbReference>
<organism evidence="1">
    <name type="scientific">hydrothermal vent metagenome</name>
    <dbReference type="NCBI Taxonomy" id="652676"/>
    <lineage>
        <taxon>unclassified sequences</taxon>
        <taxon>metagenomes</taxon>
        <taxon>ecological metagenomes</taxon>
    </lineage>
</organism>
<dbReference type="Gene3D" id="3.40.50.1820">
    <property type="entry name" value="alpha/beta hydrolase"/>
    <property type="match status" value="1"/>
</dbReference>
<dbReference type="SUPFAM" id="SSF53474">
    <property type="entry name" value="alpha/beta-Hydrolases"/>
    <property type="match status" value="1"/>
</dbReference>
<proteinExistence type="predicted"/>
<sequence length="186" mass="21228">MIIYIHGFGSHGLGGKASAFRAYFEDKDEEFIAPSLSYVPELAIQTLEELIKVCNNVKLIGSSLGGYYALYLANKYNLKACLINPSIYPYKTLSKVEGKVLNYYDNSYFEWNISHLDMLKKYEIEVPDQSKVLLLLQKGDEVLDYTEAVKKLPDATMVVEEGGDHGFVQIERHFERVERFLNEPKA</sequence>
<dbReference type="EMBL" id="FPKX01000001">
    <property type="protein sequence ID" value="SFZ97301.1"/>
    <property type="molecule type" value="Genomic_DNA"/>
</dbReference>
<dbReference type="AlphaFoldDB" id="A0A1W1EBA0"/>
<name>A0A1W1EBA0_9ZZZZ</name>
<protein>
    <submittedName>
        <fullName evidence="1">Putative esterase, FIGfam005057</fullName>
    </submittedName>
</protein>
<dbReference type="InterPro" id="IPR008886">
    <property type="entry name" value="UPF0227/Esterase_YqiA"/>
</dbReference>
<dbReference type="Pfam" id="PF05728">
    <property type="entry name" value="UPF0227"/>
    <property type="match status" value="1"/>
</dbReference>
<gene>
    <name evidence="1" type="ORF">MNB_SV-5-1273</name>
</gene>
<reference evidence="1" key="1">
    <citation type="submission" date="2016-10" db="EMBL/GenBank/DDBJ databases">
        <authorList>
            <person name="de Groot N.N."/>
        </authorList>
    </citation>
    <scope>NUCLEOTIDE SEQUENCE</scope>
</reference>
<dbReference type="PANTHER" id="PTHR35602:SF3">
    <property type="entry name" value="ESTERASE YQIA"/>
    <property type="match status" value="1"/>
</dbReference>
<evidence type="ECO:0000313" key="1">
    <source>
        <dbReference type="EMBL" id="SFZ97301.1"/>
    </source>
</evidence>
<dbReference type="PANTHER" id="PTHR35602">
    <property type="entry name" value="ESTERASE YQIA-RELATED"/>
    <property type="match status" value="1"/>
</dbReference>
<accession>A0A1W1EBA0</accession>